<comment type="caution">
    <text evidence="2">The sequence shown here is derived from an EMBL/GenBank/DDBJ whole genome shotgun (WGS) entry which is preliminary data.</text>
</comment>
<dbReference type="InterPro" id="IPR036928">
    <property type="entry name" value="AS_sf"/>
</dbReference>
<evidence type="ECO:0000259" key="1">
    <source>
        <dbReference type="Pfam" id="PF01425"/>
    </source>
</evidence>
<dbReference type="Gene3D" id="3.90.1300.10">
    <property type="entry name" value="Amidase signature (AS) domain"/>
    <property type="match status" value="1"/>
</dbReference>
<accession>A0A316GMK9</accession>
<dbReference type="PANTHER" id="PTHR11895">
    <property type="entry name" value="TRANSAMIDASE"/>
    <property type="match status" value="1"/>
</dbReference>
<name>A0A316GMK9_9RHOB</name>
<dbReference type="InterPro" id="IPR023631">
    <property type="entry name" value="Amidase_dom"/>
</dbReference>
<gene>
    <name evidence="2" type="ORF">C7455_101271</name>
</gene>
<organism evidence="2 3">
    <name type="scientific">Roseicyclus mahoneyensis</name>
    <dbReference type="NCBI Taxonomy" id="164332"/>
    <lineage>
        <taxon>Bacteria</taxon>
        <taxon>Pseudomonadati</taxon>
        <taxon>Pseudomonadota</taxon>
        <taxon>Alphaproteobacteria</taxon>
        <taxon>Rhodobacterales</taxon>
        <taxon>Roseobacteraceae</taxon>
        <taxon>Roseicyclus</taxon>
    </lineage>
</organism>
<dbReference type="SUPFAM" id="SSF75304">
    <property type="entry name" value="Amidase signature (AS) enzymes"/>
    <property type="match status" value="1"/>
</dbReference>
<dbReference type="GO" id="GO:0003824">
    <property type="term" value="F:catalytic activity"/>
    <property type="evidence" value="ECO:0007669"/>
    <property type="project" value="InterPro"/>
</dbReference>
<dbReference type="EMBL" id="QGGW01000001">
    <property type="protein sequence ID" value="PWK62245.1"/>
    <property type="molecule type" value="Genomic_DNA"/>
</dbReference>
<evidence type="ECO:0000313" key="3">
    <source>
        <dbReference type="Proteomes" id="UP000245708"/>
    </source>
</evidence>
<feature type="domain" description="Amidase" evidence="1">
    <location>
        <begin position="25"/>
        <end position="438"/>
    </location>
</feature>
<dbReference type="InterPro" id="IPR000120">
    <property type="entry name" value="Amidase"/>
</dbReference>
<keyword evidence="3" id="KW-1185">Reference proteome</keyword>
<sequence>MTDLWRLGARDLGARIARREVSPVEVMREVLGRIEAANGPVNAIVSLRDREALMGEARLAEAMAPEGWLHGVPVAIKDLVDVRGVRSTRGSPILKDHVPLADDGLARRLRAAGAIVIGKTNVPAFGLGSHTVNPVFGATRNPYDLSRSAGGSSGGAAVALALRMLPVADGSDMMGSLRNPAAWNNVYGFRPTAGLVPGEARDGVVQHRLSTDGPMARDIDDLEALLGTLSDGAYRPGSGKLPRRPRIGWLGNWGGAYAMEPGLVTQSEAALRVMESLGWAVEPVAPPFPAAALWEAWVTLRQFAVAMNLGPYWRVEAHQALLPAQAKWEVSHGFALKVAEVEWAAETRLAWRAAAREIFARFDAVVLPSTQVWPFAVEARWPETIDGTVMDTYHRWMEVVAPASLGGLPALALPAGFGAEGLPAGVQLIGAPGADAALMALGQAYHVATDWPDKHPPPGMI</sequence>
<dbReference type="RefSeq" id="WP_109664456.1">
    <property type="nucleotide sequence ID" value="NZ_QGGW01000001.1"/>
</dbReference>
<reference evidence="2 3" key="1">
    <citation type="submission" date="2018-05" db="EMBL/GenBank/DDBJ databases">
        <title>Genomic Encyclopedia of Type Strains, Phase IV (KMG-IV): sequencing the most valuable type-strain genomes for metagenomic binning, comparative biology and taxonomic classification.</title>
        <authorList>
            <person name="Goeker M."/>
        </authorList>
    </citation>
    <scope>NUCLEOTIDE SEQUENCE [LARGE SCALE GENOMIC DNA]</scope>
    <source>
        <strain evidence="2 3">DSM 16097</strain>
    </source>
</reference>
<dbReference type="Pfam" id="PF01425">
    <property type="entry name" value="Amidase"/>
    <property type="match status" value="1"/>
</dbReference>
<protein>
    <submittedName>
        <fullName evidence="2">Amidase</fullName>
    </submittedName>
</protein>
<dbReference type="Proteomes" id="UP000245708">
    <property type="component" value="Unassembled WGS sequence"/>
</dbReference>
<dbReference type="OrthoDB" id="9777859at2"/>
<evidence type="ECO:0000313" key="2">
    <source>
        <dbReference type="EMBL" id="PWK62245.1"/>
    </source>
</evidence>
<dbReference type="AlphaFoldDB" id="A0A316GMK9"/>
<dbReference type="PANTHER" id="PTHR11895:SF76">
    <property type="entry name" value="INDOLEACETAMIDE HYDROLASE"/>
    <property type="match status" value="1"/>
</dbReference>
<dbReference type="NCBIfam" id="NF005686">
    <property type="entry name" value="PRK07486.1"/>
    <property type="match status" value="1"/>
</dbReference>
<proteinExistence type="predicted"/>